<dbReference type="Proteomes" id="UP000499080">
    <property type="component" value="Unassembled WGS sequence"/>
</dbReference>
<dbReference type="AlphaFoldDB" id="A0A4Y2KJ35"/>
<dbReference type="Gene3D" id="3.30.420.10">
    <property type="entry name" value="Ribonuclease H-like superfamily/Ribonuclease H"/>
    <property type="match status" value="1"/>
</dbReference>
<name>A0A4Y2KJ35_ARAVE</name>
<sequence length="94" mass="10419">MQDGAPPPITLVLRTSSKITSQMNASSAITFVIFGPYRSPDINPCNFWLCGDLKHFVSRDIPRTLPDFNDMFLAIQEHIVVNCGTCYLTIPDGS</sequence>
<keyword evidence="2" id="KW-1185">Reference proteome</keyword>
<evidence type="ECO:0000313" key="2">
    <source>
        <dbReference type="Proteomes" id="UP000499080"/>
    </source>
</evidence>
<dbReference type="GO" id="GO:0003676">
    <property type="term" value="F:nucleic acid binding"/>
    <property type="evidence" value="ECO:0007669"/>
    <property type="project" value="InterPro"/>
</dbReference>
<dbReference type="EMBL" id="BGPR01004630">
    <property type="protein sequence ID" value="GBN01567.1"/>
    <property type="molecule type" value="Genomic_DNA"/>
</dbReference>
<protein>
    <submittedName>
        <fullName evidence="1">Uncharacterized protein</fullName>
    </submittedName>
</protein>
<accession>A0A4Y2KJ35</accession>
<proteinExistence type="predicted"/>
<evidence type="ECO:0000313" key="1">
    <source>
        <dbReference type="EMBL" id="GBN01567.1"/>
    </source>
</evidence>
<dbReference type="InterPro" id="IPR036397">
    <property type="entry name" value="RNaseH_sf"/>
</dbReference>
<gene>
    <name evidence="1" type="ORF">AVEN_231565_1</name>
</gene>
<organism evidence="1 2">
    <name type="scientific">Araneus ventricosus</name>
    <name type="common">Orbweaver spider</name>
    <name type="synonym">Epeira ventricosa</name>
    <dbReference type="NCBI Taxonomy" id="182803"/>
    <lineage>
        <taxon>Eukaryota</taxon>
        <taxon>Metazoa</taxon>
        <taxon>Ecdysozoa</taxon>
        <taxon>Arthropoda</taxon>
        <taxon>Chelicerata</taxon>
        <taxon>Arachnida</taxon>
        <taxon>Araneae</taxon>
        <taxon>Araneomorphae</taxon>
        <taxon>Entelegynae</taxon>
        <taxon>Araneoidea</taxon>
        <taxon>Araneidae</taxon>
        <taxon>Araneus</taxon>
    </lineage>
</organism>
<comment type="caution">
    <text evidence="1">The sequence shown here is derived from an EMBL/GenBank/DDBJ whole genome shotgun (WGS) entry which is preliminary data.</text>
</comment>
<reference evidence="1 2" key="1">
    <citation type="journal article" date="2019" name="Sci. Rep.">
        <title>Orb-weaving spider Araneus ventricosus genome elucidates the spidroin gene catalogue.</title>
        <authorList>
            <person name="Kono N."/>
            <person name="Nakamura H."/>
            <person name="Ohtoshi R."/>
            <person name="Moran D.A.P."/>
            <person name="Shinohara A."/>
            <person name="Yoshida Y."/>
            <person name="Fujiwara M."/>
            <person name="Mori M."/>
            <person name="Tomita M."/>
            <person name="Arakawa K."/>
        </authorList>
    </citation>
    <scope>NUCLEOTIDE SEQUENCE [LARGE SCALE GENOMIC DNA]</scope>
</reference>